<evidence type="ECO:0000256" key="8">
    <source>
        <dbReference type="HAMAP-Rule" id="MF_00316"/>
    </source>
</evidence>
<comment type="function">
    <text evidence="8">Transfers a GMP moiety from GTP to Mo-molybdopterin (Mo-MPT) cofactor (Moco or molybdenum cofactor) to form Mo-molybdopterin guanine dinucleotide (Mo-MGD) cofactor.</text>
</comment>
<name>A0A547PAB0_9SPHN</name>
<comment type="similarity">
    <text evidence="8">Belongs to the MobA family.</text>
</comment>
<evidence type="ECO:0000256" key="1">
    <source>
        <dbReference type="ARBA" id="ARBA00022490"/>
    </source>
</evidence>
<comment type="catalytic activity">
    <reaction evidence="8">
        <text>Mo-molybdopterin + GTP + H(+) = Mo-molybdopterin guanine dinucleotide + diphosphate</text>
        <dbReference type="Rhea" id="RHEA:34243"/>
        <dbReference type="ChEBI" id="CHEBI:15378"/>
        <dbReference type="ChEBI" id="CHEBI:33019"/>
        <dbReference type="ChEBI" id="CHEBI:37565"/>
        <dbReference type="ChEBI" id="CHEBI:71302"/>
        <dbReference type="ChEBI" id="CHEBI:71310"/>
        <dbReference type="EC" id="2.7.7.77"/>
    </reaction>
</comment>
<dbReference type="SUPFAM" id="SSF53448">
    <property type="entry name" value="Nucleotide-diphospho-sugar transferases"/>
    <property type="match status" value="1"/>
</dbReference>
<feature type="binding site" evidence="8">
    <location>
        <position position="103"/>
    </location>
    <ligand>
        <name>Mg(2+)</name>
        <dbReference type="ChEBI" id="CHEBI:18420"/>
    </ligand>
</feature>
<comment type="subunit">
    <text evidence="8">Monomer.</text>
</comment>
<dbReference type="GO" id="GO:0061603">
    <property type="term" value="F:molybdenum cofactor guanylyltransferase activity"/>
    <property type="evidence" value="ECO:0007669"/>
    <property type="project" value="UniProtKB-EC"/>
</dbReference>
<dbReference type="HAMAP" id="MF_00316">
    <property type="entry name" value="MobA"/>
    <property type="match status" value="1"/>
</dbReference>
<evidence type="ECO:0000256" key="3">
    <source>
        <dbReference type="ARBA" id="ARBA00022723"/>
    </source>
</evidence>
<dbReference type="CDD" id="cd02503">
    <property type="entry name" value="MobA"/>
    <property type="match status" value="1"/>
</dbReference>
<comment type="subcellular location">
    <subcellularLocation>
        <location evidence="8">Cytoplasm</location>
    </subcellularLocation>
</comment>
<comment type="caution">
    <text evidence="10">The sequence shown here is derived from an EMBL/GenBank/DDBJ whole genome shotgun (WGS) entry which is preliminary data.</text>
</comment>
<feature type="binding site" evidence="8">
    <location>
        <position position="103"/>
    </location>
    <ligand>
        <name>GTP</name>
        <dbReference type="ChEBI" id="CHEBI:37565"/>
    </ligand>
</feature>
<dbReference type="AlphaFoldDB" id="A0A547PAB0"/>
<evidence type="ECO:0000256" key="2">
    <source>
        <dbReference type="ARBA" id="ARBA00022679"/>
    </source>
</evidence>
<reference evidence="10 11" key="1">
    <citation type="submission" date="2019-06" db="EMBL/GenBank/DDBJ databases">
        <title>Erythrobacter insulae sp. nov., isolated from a tidal flat.</title>
        <authorList>
            <person name="Yoon J.-H."/>
        </authorList>
    </citation>
    <scope>NUCLEOTIDE SEQUENCE [LARGE SCALE GENOMIC DNA]</scope>
    <source>
        <strain evidence="10 11">JBTF-M21</strain>
    </source>
</reference>
<feature type="binding site" evidence="8">
    <location>
        <position position="70"/>
    </location>
    <ligand>
        <name>GTP</name>
        <dbReference type="ChEBI" id="CHEBI:37565"/>
    </ligand>
</feature>
<dbReference type="Proteomes" id="UP000316343">
    <property type="component" value="Unassembled WGS sequence"/>
</dbReference>
<dbReference type="PANTHER" id="PTHR19136:SF81">
    <property type="entry name" value="MOLYBDENUM COFACTOR GUANYLYLTRANSFERASE"/>
    <property type="match status" value="1"/>
</dbReference>
<dbReference type="GO" id="GO:0046872">
    <property type="term" value="F:metal ion binding"/>
    <property type="evidence" value="ECO:0007669"/>
    <property type="project" value="UniProtKB-KW"/>
</dbReference>
<dbReference type="EC" id="2.7.7.77" evidence="8"/>
<keyword evidence="1 8" id="KW-0963">Cytoplasm</keyword>
<dbReference type="InterPro" id="IPR029044">
    <property type="entry name" value="Nucleotide-diphossugar_trans"/>
</dbReference>
<dbReference type="Gene3D" id="3.90.550.10">
    <property type="entry name" value="Spore Coat Polysaccharide Biosynthesis Protein SpsA, Chain A"/>
    <property type="match status" value="1"/>
</dbReference>
<keyword evidence="7 8" id="KW-0501">Molybdenum cofactor biosynthesis</keyword>
<evidence type="ECO:0000259" key="9">
    <source>
        <dbReference type="Pfam" id="PF12804"/>
    </source>
</evidence>
<keyword evidence="2 8" id="KW-0808">Transferase</keyword>
<keyword evidence="11" id="KW-1185">Reference proteome</keyword>
<keyword evidence="5 8" id="KW-0460">Magnesium</keyword>
<feature type="binding site" evidence="8">
    <location>
        <begin position="12"/>
        <end position="14"/>
    </location>
    <ligand>
        <name>GTP</name>
        <dbReference type="ChEBI" id="CHEBI:37565"/>
    </ligand>
</feature>
<evidence type="ECO:0000256" key="7">
    <source>
        <dbReference type="ARBA" id="ARBA00023150"/>
    </source>
</evidence>
<evidence type="ECO:0000256" key="6">
    <source>
        <dbReference type="ARBA" id="ARBA00023134"/>
    </source>
</evidence>
<accession>A0A547PAB0</accession>
<evidence type="ECO:0000313" key="11">
    <source>
        <dbReference type="Proteomes" id="UP000316343"/>
    </source>
</evidence>
<evidence type="ECO:0000313" key="10">
    <source>
        <dbReference type="EMBL" id="TRD11037.1"/>
    </source>
</evidence>
<organism evidence="10 11">
    <name type="scientific">Erythrobacter insulae</name>
    <dbReference type="NCBI Taxonomy" id="2584124"/>
    <lineage>
        <taxon>Bacteria</taxon>
        <taxon>Pseudomonadati</taxon>
        <taxon>Pseudomonadota</taxon>
        <taxon>Alphaproteobacteria</taxon>
        <taxon>Sphingomonadales</taxon>
        <taxon>Erythrobacteraceae</taxon>
        <taxon>Erythrobacter/Porphyrobacter group</taxon>
        <taxon>Erythrobacter</taxon>
    </lineage>
</organism>
<evidence type="ECO:0000256" key="5">
    <source>
        <dbReference type="ARBA" id="ARBA00022842"/>
    </source>
</evidence>
<dbReference type="InterPro" id="IPR025877">
    <property type="entry name" value="MobA-like_NTP_Trfase"/>
</dbReference>
<protein>
    <recommendedName>
        <fullName evidence="8">Molybdenum cofactor guanylyltransferase</fullName>
        <shortName evidence="8">MoCo guanylyltransferase</shortName>
        <ecNumber evidence="8">2.7.7.77</ecNumber>
    </recommendedName>
    <alternativeName>
        <fullName evidence="8">GTP:molybdopterin guanylyltransferase</fullName>
    </alternativeName>
    <alternativeName>
        <fullName evidence="8">Mo-MPT guanylyltransferase</fullName>
    </alternativeName>
    <alternativeName>
        <fullName evidence="8">Molybdopterin guanylyltransferase</fullName>
    </alternativeName>
    <alternativeName>
        <fullName evidence="8">Molybdopterin-guanine dinucleotide synthase</fullName>
        <shortName evidence="8">MGD synthase</shortName>
    </alternativeName>
</protein>
<proteinExistence type="inferred from homology"/>
<dbReference type="EMBL" id="VHJK01000001">
    <property type="protein sequence ID" value="TRD11037.1"/>
    <property type="molecule type" value="Genomic_DNA"/>
</dbReference>
<dbReference type="OrthoDB" id="9788394at2"/>
<dbReference type="GO" id="GO:0005737">
    <property type="term" value="C:cytoplasm"/>
    <property type="evidence" value="ECO:0007669"/>
    <property type="project" value="UniProtKB-SubCell"/>
</dbReference>
<keyword evidence="3 8" id="KW-0479">Metal-binding</keyword>
<comment type="cofactor">
    <cofactor evidence="8">
        <name>Mg(2+)</name>
        <dbReference type="ChEBI" id="CHEBI:18420"/>
    </cofactor>
</comment>
<dbReference type="GO" id="GO:1902758">
    <property type="term" value="P:bis(molybdopterin guanine dinucleotide)molybdenum biosynthetic process"/>
    <property type="evidence" value="ECO:0007669"/>
    <property type="project" value="TreeGrafter"/>
</dbReference>
<keyword evidence="10" id="KW-0548">Nucleotidyltransferase</keyword>
<comment type="domain">
    <text evidence="8">The N-terminal domain determines nucleotide recognition and specific binding, while the C-terminal domain determines the specific binding to the target protein.</text>
</comment>
<keyword evidence="4 8" id="KW-0547">Nucleotide-binding</keyword>
<dbReference type="GO" id="GO:0005525">
    <property type="term" value="F:GTP binding"/>
    <property type="evidence" value="ECO:0007669"/>
    <property type="project" value="UniProtKB-UniRule"/>
</dbReference>
<dbReference type="RefSeq" id="WP_142787301.1">
    <property type="nucleotide sequence ID" value="NZ_VHJK01000001.1"/>
</dbReference>
<feature type="binding site" evidence="8">
    <location>
        <position position="24"/>
    </location>
    <ligand>
        <name>GTP</name>
        <dbReference type="ChEBI" id="CHEBI:37565"/>
    </ligand>
</feature>
<dbReference type="InterPro" id="IPR013482">
    <property type="entry name" value="Molybde_CF_guanTrfase"/>
</dbReference>
<comment type="caution">
    <text evidence="8">Lacks conserved residue(s) required for the propagation of feature annotation.</text>
</comment>
<sequence length="196" mass="21226">MKALPSTPICVLAGGSSERFGSNKALADLGGKPLISHVLDRVSRQSSGPIAINTNDRSDFSSFGLPIVEDRYCKGQGPLTGILTALRWASEANYGCVATIAVDLPFLPENFIHALSSATIPSIAMSGERWHPVNGLWNCSLHDDLRRHLASGRHSSHSWAENCNAEVVDFSTDSGLVDPFWNINTREDLALAARHF</sequence>
<dbReference type="Pfam" id="PF12804">
    <property type="entry name" value="NTP_transf_3"/>
    <property type="match status" value="1"/>
</dbReference>
<dbReference type="PANTHER" id="PTHR19136">
    <property type="entry name" value="MOLYBDENUM COFACTOR GUANYLYLTRANSFERASE"/>
    <property type="match status" value="1"/>
</dbReference>
<gene>
    <name evidence="8" type="primary">mobA</name>
    <name evidence="10" type="ORF">FGU71_03665</name>
</gene>
<feature type="domain" description="MobA-like NTP transferase" evidence="9">
    <location>
        <begin position="10"/>
        <end position="153"/>
    </location>
</feature>
<evidence type="ECO:0000256" key="4">
    <source>
        <dbReference type="ARBA" id="ARBA00022741"/>
    </source>
</evidence>
<keyword evidence="6 8" id="KW-0342">GTP-binding</keyword>